<feature type="compositionally biased region" description="Basic and acidic residues" evidence="1">
    <location>
        <begin position="42"/>
        <end position="54"/>
    </location>
</feature>
<comment type="caution">
    <text evidence="2">The sequence shown here is derived from an EMBL/GenBank/DDBJ whole genome shotgun (WGS) entry which is preliminary data.</text>
</comment>
<evidence type="ECO:0000313" key="3">
    <source>
        <dbReference type="Proteomes" id="UP000274822"/>
    </source>
</evidence>
<dbReference type="Proteomes" id="UP000274822">
    <property type="component" value="Unassembled WGS sequence"/>
</dbReference>
<protein>
    <submittedName>
        <fullName evidence="2">Uncharacterized protein</fullName>
    </submittedName>
</protein>
<feature type="compositionally biased region" description="Basic and acidic residues" evidence="1">
    <location>
        <begin position="15"/>
        <end position="25"/>
    </location>
</feature>
<sequence length="149" mass="16902">MPEESTLPSLNDSCKSGDRAPEHVRTSSPPNDDEFDPSDVMQPRERPGKRKFDIVAEETSTLGIPSRLKMNSETGDDPFDEVDSLTDYEIDLVFEGSDDLLPKECAIVEEEVVKAQIEQNWKKWGADLLIINIPRELRDNPLWFGHSML</sequence>
<accession>A0A433QR21</accession>
<evidence type="ECO:0000313" key="2">
    <source>
        <dbReference type="EMBL" id="RUS32197.1"/>
    </source>
</evidence>
<proteinExistence type="predicted"/>
<evidence type="ECO:0000256" key="1">
    <source>
        <dbReference type="SAM" id="MobiDB-lite"/>
    </source>
</evidence>
<keyword evidence="3" id="KW-1185">Reference proteome</keyword>
<name>A0A433QR21_9FUNG</name>
<feature type="region of interest" description="Disordered" evidence="1">
    <location>
        <begin position="1"/>
        <end position="54"/>
    </location>
</feature>
<reference evidence="2 3" key="1">
    <citation type="journal article" date="2018" name="New Phytol.">
        <title>Phylogenomics of Endogonaceae and evolution of mycorrhizas within Mucoromycota.</title>
        <authorList>
            <person name="Chang Y."/>
            <person name="Desiro A."/>
            <person name="Na H."/>
            <person name="Sandor L."/>
            <person name="Lipzen A."/>
            <person name="Clum A."/>
            <person name="Barry K."/>
            <person name="Grigoriev I.V."/>
            <person name="Martin F.M."/>
            <person name="Stajich J.E."/>
            <person name="Smith M.E."/>
            <person name="Bonito G."/>
            <person name="Spatafora J.W."/>
        </authorList>
    </citation>
    <scope>NUCLEOTIDE SEQUENCE [LARGE SCALE GENOMIC DNA]</scope>
    <source>
        <strain evidence="2 3">AD002</strain>
    </source>
</reference>
<dbReference type="AlphaFoldDB" id="A0A433QR21"/>
<feature type="compositionally biased region" description="Polar residues" evidence="1">
    <location>
        <begin position="1"/>
        <end position="14"/>
    </location>
</feature>
<organism evidence="2 3">
    <name type="scientific">Jimgerdemannia flammicorona</name>
    <dbReference type="NCBI Taxonomy" id="994334"/>
    <lineage>
        <taxon>Eukaryota</taxon>
        <taxon>Fungi</taxon>
        <taxon>Fungi incertae sedis</taxon>
        <taxon>Mucoromycota</taxon>
        <taxon>Mucoromycotina</taxon>
        <taxon>Endogonomycetes</taxon>
        <taxon>Endogonales</taxon>
        <taxon>Endogonaceae</taxon>
        <taxon>Jimgerdemannia</taxon>
    </lineage>
</organism>
<gene>
    <name evidence="2" type="ORF">BC938DRAFT_476055</name>
</gene>
<dbReference type="EMBL" id="RBNJ01002249">
    <property type="protein sequence ID" value="RUS32197.1"/>
    <property type="molecule type" value="Genomic_DNA"/>
</dbReference>